<name>A0A372M4T1_9ACTN</name>
<dbReference type="Gene3D" id="1.20.120.450">
    <property type="entry name" value="dinb family like domain"/>
    <property type="match status" value="1"/>
</dbReference>
<dbReference type="OrthoDB" id="4548523at2"/>
<dbReference type="RefSeq" id="WP_128556447.1">
    <property type="nucleotide sequence ID" value="NZ_QUAK01000079.1"/>
</dbReference>
<accession>A0A372M4T1</accession>
<protein>
    <submittedName>
        <fullName evidence="1">DinB family protein</fullName>
    </submittedName>
</protein>
<dbReference type="InterPro" id="IPR034660">
    <property type="entry name" value="DinB/YfiT-like"/>
</dbReference>
<comment type="caution">
    <text evidence="1">The sequence shown here is derived from an EMBL/GenBank/DDBJ whole genome shotgun (WGS) entry which is preliminary data.</text>
</comment>
<gene>
    <name evidence="1" type="ORF">DY218_14650</name>
</gene>
<dbReference type="Proteomes" id="UP000263094">
    <property type="component" value="Unassembled WGS sequence"/>
</dbReference>
<reference evidence="1 2" key="1">
    <citation type="submission" date="2018-08" db="EMBL/GenBank/DDBJ databases">
        <title>Isolation, diversity and antifungal activity of Actinobacteria from wheat.</title>
        <authorList>
            <person name="Han C."/>
        </authorList>
    </citation>
    <scope>NUCLEOTIDE SEQUENCE [LARGE SCALE GENOMIC DNA]</scope>
    <source>
        <strain evidence="1 2">NEAU-YY421</strain>
    </source>
</reference>
<dbReference type="EMBL" id="QUAK01000079">
    <property type="protein sequence ID" value="RFU85936.1"/>
    <property type="molecule type" value="Genomic_DNA"/>
</dbReference>
<evidence type="ECO:0000313" key="1">
    <source>
        <dbReference type="EMBL" id="RFU85936.1"/>
    </source>
</evidence>
<dbReference type="Pfam" id="PF04978">
    <property type="entry name" value="MST"/>
    <property type="match status" value="1"/>
</dbReference>
<evidence type="ECO:0000313" key="2">
    <source>
        <dbReference type="Proteomes" id="UP000263094"/>
    </source>
</evidence>
<dbReference type="InterPro" id="IPR007061">
    <property type="entry name" value="MST-like"/>
</dbReference>
<dbReference type="AlphaFoldDB" id="A0A372M4T1"/>
<proteinExistence type="predicted"/>
<organism evidence="1 2">
    <name type="scientific">Streptomyces triticagri</name>
    <dbReference type="NCBI Taxonomy" id="2293568"/>
    <lineage>
        <taxon>Bacteria</taxon>
        <taxon>Bacillati</taxon>
        <taxon>Actinomycetota</taxon>
        <taxon>Actinomycetes</taxon>
        <taxon>Kitasatosporales</taxon>
        <taxon>Streptomycetaceae</taxon>
        <taxon>Streptomyces</taxon>
    </lineage>
</organism>
<keyword evidence="2" id="KW-1185">Reference proteome</keyword>
<dbReference type="SUPFAM" id="SSF109854">
    <property type="entry name" value="DinB/YfiT-like putative metalloenzymes"/>
    <property type="match status" value="1"/>
</dbReference>
<sequence>MPDPRTDLPAAFDERSLLTTMLGYARATAVAKCEGISAEDAAAAPLPSSPLMTVGGIVNHLRWVEYWWFDVIFLGGADQGPWTEDDPDREMRLGARTPLGKVIAAYETESARHDRLVAGTDLSATAQRPIRAGAHVTLGWILHHLIEETARHNGHLDILRELADGTKGA</sequence>